<sequence>LVFNSKINPLDTWACGVWEDYSVRYGSSPAIAVAYFYFDFRDHEKQSLENLVRSLTLQLSLLGEIDCRPLEELYTICQYGQRQPSLDELVHVLRLRVQELEATYIIIDAVDECTEVDKFLDFISVLLAWNLDNFHFLATSRPEPELQLFFDTCSATVVPLENASTTNRNDISTYIHETIINDPKLKRWPTEVLYQMETVLQNRGDGMFRWVVCQLDALRRCLRVSDVQRMLLSLPRTLDETYERILAGIATEYETEALRLLQWLTYSNRPLRIEEVAEALAIDDLLGRPRLARDKRFVDPHDTLTICPVLVTVNTVKVLSENGDTIKAEELRFAHSSVQEYLTSTRCSTGPLARYSIQQDANRIIALSCIGYLSSISANNLLEDDFKTHFPLYRYASHEWFYHVRKSPHQENSDHLDTVVEHLLDPCDATLVNWLRMFDPDRPWSLSLNPHKLRRETCSALYYASSLGLLRTVRRLILHGAEVNWTGGSLGSPLQAAAYHGHRDVVTLLIEKGADCMIRCGCYGSALQAAKFAQHPDIVKELEKYDCSQTPRDEVTSHIHLLQDEKPPFEVLDSIGGGGSGNVEKTCKTPTASARKAFLEEVRIMQKLQHFHVVEVLGSYSRGKNSSILLLPLADEDLEVFMEKFDREVLSQVDLMVKWISCLVEGLRYIHSQQVKHKDIKPQNLLVHGEKILYTDFGIAHDFEGSVSVTAGNTGMTRRYSAPEVVAGDERSRAADIFSLGCVFLEMLGAISGWRLDDFFDEDDYATYVQENRPSIAQGLKDIKPATKAFQLRGFDTFPLVPDLTLSMLASSPQDRPKASVLVSELNRKGLAQRKIASGLRAGKLSVHVAYFRAHPKGDGSFVPCNFFNAWVGLLGGVADDTHCAELAKPLGKPYNADHEQWQEASTTV</sequence>
<keyword evidence="3 5" id="KW-0067">ATP-binding</keyword>
<organism evidence="7 8">
    <name type="scientific">Imshaugia aleurites</name>
    <dbReference type="NCBI Taxonomy" id="172621"/>
    <lineage>
        <taxon>Eukaryota</taxon>
        <taxon>Fungi</taxon>
        <taxon>Dikarya</taxon>
        <taxon>Ascomycota</taxon>
        <taxon>Pezizomycotina</taxon>
        <taxon>Lecanoromycetes</taxon>
        <taxon>OSLEUM clade</taxon>
        <taxon>Lecanoromycetidae</taxon>
        <taxon>Lecanorales</taxon>
        <taxon>Lecanorineae</taxon>
        <taxon>Parmeliaceae</taxon>
        <taxon>Imshaugia</taxon>
    </lineage>
</organism>
<dbReference type="SMART" id="SM00248">
    <property type="entry name" value="ANK"/>
    <property type="match status" value="2"/>
</dbReference>
<dbReference type="PANTHER" id="PTHR10039:SF16">
    <property type="entry name" value="GPI INOSITOL-DEACYLASE"/>
    <property type="match status" value="1"/>
</dbReference>
<dbReference type="Pfam" id="PF00069">
    <property type="entry name" value="Pkinase"/>
    <property type="match status" value="1"/>
</dbReference>
<evidence type="ECO:0000256" key="3">
    <source>
        <dbReference type="ARBA" id="ARBA00022840"/>
    </source>
</evidence>
<dbReference type="InterPro" id="IPR008271">
    <property type="entry name" value="Ser/Thr_kinase_AS"/>
</dbReference>
<name>A0A8H3IUJ0_9LECA</name>
<dbReference type="PROSITE" id="PS00107">
    <property type="entry name" value="PROTEIN_KINASE_ATP"/>
    <property type="match status" value="1"/>
</dbReference>
<dbReference type="EMBL" id="CAJPDT010000075">
    <property type="protein sequence ID" value="CAF9934180.1"/>
    <property type="molecule type" value="Genomic_DNA"/>
</dbReference>
<dbReference type="CDD" id="cd00180">
    <property type="entry name" value="PKc"/>
    <property type="match status" value="1"/>
</dbReference>
<dbReference type="Pfam" id="PF12796">
    <property type="entry name" value="Ank_2"/>
    <property type="match status" value="1"/>
</dbReference>
<dbReference type="SUPFAM" id="SSF56112">
    <property type="entry name" value="Protein kinase-like (PK-like)"/>
    <property type="match status" value="1"/>
</dbReference>
<keyword evidence="8" id="KW-1185">Reference proteome</keyword>
<comment type="caution">
    <text evidence="7">The sequence shown here is derived from an EMBL/GenBank/DDBJ whole genome shotgun (WGS) entry which is preliminary data.</text>
</comment>
<keyword evidence="1" id="KW-0677">Repeat</keyword>
<dbReference type="InterPro" id="IPR036770">
    <property type="entry name" value="Ankyrin_rpt-contain_sf"/>
</dbReference>
<feature type="domain" description="Protein kinase" evidence="6">
    <location>
        <begin position="569"/>
        <end position="831"/>
    </location>
</feature>
<dbReference type="PROSITE" id="PS50088">
    <property type="entry name" value="ANK_REPEAT"/>
    <property type="match status" value="1"/>
</dbReference>
<feature type="repeat" description="ANK" evidence="4">
    <location>
        <begin position="489"/>
        <end position="515"/>
    </location>
</feature>
<evidence type="ECO:0000256" key="2">
    <source>
        <dbReference type="ARBA" id="ARBA00022741"/>
    </source>
</evidence>
<dbReference type="AlphaFoldDB" id="A0A8H3IUJ0"/>
<dbReference type="InterPro" id="IPR056884">
    <property type="entry name" value="NPHP3-like_N"/>
</dbReference>
<dbReference type="Gene3D" id="1.10.510.10">
    <property type="entry name" value="Transferase(Phosphotransferase) domain 1"/>
    <property type="match status" value="1"/>
</dbReference>
<dbReference type="OrthoDB" id="248923at2759"/>
<keyword evidence="2 5" id="KW-0547">Nucleotide-binding</keyword>
<dbReference type="InterPro" id="IPR000719">
    <property type="entry name" value="Prot_kinase_dom"/>
</dbReference>
<keyword evidence="4" id="KW-0040">ANK repeat</keyword>
<dbReference type="InterPro" id="IPR054471">
    <property type="entry name" value="GPIID_WHD"/>
</dbReference>
<feature type="non-terminal residue" evidence="7">
    <location>
        <position position="1"/>
    </location>
</feature>
<dbReference type="PANTHER" id="PTHR10039">
    <property type="entry name" value="AMELOGENIN"/>
    <property type="match status" value="1"/>
</dbReference>
<feature type="binding site" evidence="5">
    <location>
        <position position="596"/>
    </location>
    <ligand>
        <name>ATP</name>
        <dbReference type="ChEBI" id="CHEBI:30616"/>
    </ligand>
</feature>
<dbReference type="PROSITE" id="PS50297">
    <property type="entry name" value="ANK_REP_REGION"/>
    <property type="match status" value="1"/>
</dbReference>
<dbReference type="GO" id="GO:0005524">
    <property type="term" value="F:ATP binding"/>
    <property type="evidence" value="ECO:0007669"/>
    <property type="project" value="UniProtKB-UniRule"/>
</dbReference>
<protein>
    <recommendedName>
        <fullName evidence="6">Protein kinase domain-containing protein</fullName>
    </recommendedName>
</protein>
<dbReference type="PROSITE" id="PS00108">
    <property type="entry name" value="PROTEIN_KINASE_ST"/>
    <property type="match status" value="1"/>
</dbReference>
<evidence type="ECO:0000256" key="5">
    <source>
        <dbReference type="PROSITE-ProRule" id="PRU10141"/>
    </source>
</evidence>
<dbReference type="PROSITE" id="PS50011">
    <property type="entry name" value="PROTEIN_KINASE_DOM"/>
    <property type="match status" value="1"/>
</dbReference>
<dbReference type="InterPro" id="IPR011009">
    <property type="entry name" value="Kinase-like_dom_sf"/>
</dbReference>
<dbReference type="SMART" id="SM00220">
    <property type="entry name" value="S_TKc"/>
    <property type="match status" value="1"/>
</dbReference>
<dbReference type="InterPro" id="IPR002110">
    <property type="entry name" value="Ankyrin_rpt"/>
</dbReference>
<dbReference type="GO" id="GO:0004672">
    <property type="term" value="F:protein kinase activity"/>
    <property type="evidence" value="ECO:0007669"/>
    <property type="project" value="InterPro"/>
</dbReference>
<evidence type="ECO:0000313" key="8">
    <source>
        <dbReference type="Proteomes" id="UP000664534"/>
    </source>
</evidence>
<reference evidence="7" key="1">
    <citation type="submission" date="2021-03" db="EMBL/GenBank/DDBJ databases">
        <authorList>
            <person name="Tagirdzhanova G."/>
        </authorList>
    </citation>
    <scope>NUCLEOTIDE SEQUENCE</scope>
</reference>
<evidence type="ECO:0000256" key="1">
    <source>
        <dbReference type="ARBA" id="ARBA00022737"/>
    </source>
</evidence>
<dbReference type="Gene3D" id="1.25.40.20">
    <property type="entry name" value="Ankyrin repeat-containing domain"/>
    <property type="match status" value="1"/>
</dbReference>
<dbReference type="Gene3D" id="3.30.200.20">
    <property type="entry name" value="Phosphorylase Kinase, domain 1"/>
    <property type="match status" value="1"/>
</dbReference>
<dbReference type="Pfam" id="PF22939">
    <property type="entry name" value="WHD_GPIID"/>
    <property type="match status" value="1"/>
</dbReference>
<evidence type="ECO:0000259" key="6">
    <source>
        <dbReference type="PROSITE" id="PS50011"/>
    </source>
</evidence>
<gene>
    <name evidence="7" type="ORF">IMSHALPRED_009617</name>
</gene>
<dbReference type="Pfam" id="PF24883">
    <property type="entry name" value="NPHP3_N"/>
    <property type="match status" value="1"/>
</dbReference>
<dbReference type="SUPFAM" id="SSF48403">
    <property type="entry name" value="Ankyrin repeat"/>
    <property type="match status" value="1"/>
</dbReference>
<accession>A0A8H3IUJ0</accession>
<dbReference type="Proteomes" id="UP000664534">
    <property type="component" value="Unassembled WGS sequence"/>
</dbReference>
<evidence type="ECO:0000256" key="4">
    <source>
        <dbReference type="PROSITE-ProRule" id="PRU00023"/>
    </source>
</evidence>
<proteinExistence type="predicted"/>
<dbReference type="InterPro" id="IPR017441">
    <property type="entry name" value="Protein_kinase_ATP_BS"/>
</dbReference>
<evidence type="ECO:0000313" key="7">
    <source>
        <dbReference type="EMBL" id="CAF9934180.1"/>
    </source>
</evidence>